<keyword evidence="1" id="KW-0812">Transmembrane</keyword>
<accession>A0A914MMU9</accession>
<protein>
    <submittedName>
        <fullName evidence="3">Uncharacterized protein</fullName>
    </submittedName>
</protein>
<keyword evidence="1" id="KW-1133">Transmembrane helix</keyword>
<keyword evidence="1" id="KW-0472">Membrane</keyword>
<feature type="transmembrane region" description="Helical" evidence="1">
    <location>
        <begin position="7"/>
        <end position="24"/>
    </location>
</feature>
<name>A0A914MMU9_MELIC</name>
<reference evidence="3" key="1">
    <citation type="submission" date="2022-11" db="UniProtKB">
        <authorList>
            <consortium name="WormBaseParasite"/>
        </authorList>
    </citation>
    <scope>IDENTIFICATION</scope>
</reference>
<keyword evidence="2" id="KW-1185">Reference proteome</keyword>
<dbReference type="AlphaFoldDB" id="A0A914MMU9"/>
<dbReference type="Proteomes" id="UP000887563">
    <property type="component" value="Unplaced"/>
</dbReference>
<sequence>MDLRGNGTMFMIMNILIVLLMMFVESLDGLYDFPNFLKPYNLHIVKYPCPNCASWCKKLPYYTCNYTCDSIEYHGDISKGIGYYQLNNISDGQLYIDVKENFDKRKIERHLFAQQEMLDKVIKENPQKIYKEPGRMHEGKLLKDTRLEVHYRFTHRGSSDEEKIIEELCADKNTYNCSFEPNYFYPVCTLDFEPYEDDMKDCCERLKKCIQDGVMHNKYYCDNEETPLRPRSIMKYPRENPKSWAFYDKRYADLTMKSCTMQCTNGRLVPNNRSKTTPQPTIKTTFSTQTSIISTTKLTTTKILIPKTPPTSNLTAEVDKTEALSQGKGFSNSKFKKQI</sequence>
<evidence type="ECO:0000256" key="1">
    <source>
        <dbReference type="SAM" id="Phobius"/>
    </source>
</evidence>
<proteinExistence type="predicted"/>
<evidence type="ECO:0000313" key="3">
    <source>
        <dbReference type="WBParaSite" id="Minc3s02224g28956"/>
    </source>
</evidence>
<organism evidence="2 3">
    <name type="scientific">Meloidogyne incognita</name>
    <name type="common">Southern root-knot nematode worm</name>
    <name type="synonym">Oxyuris incognita</name>
    <dbReference type="NCBI Taxonomy" id="6306"/>
    <lineage>
        <taxon>Eukaryota</taxon>
        <taxon>Metazoa</taxon>
        <taxon>Ecdysozoa</taxon>
        <taxon>Nematoda</taxon>
        <taxon>Chromadorea</taxon>
        <taxon>Rhabditida</taxon>
        <taxon>Tylenchina</taxon>
        <taxon>Tylenchomorpha</taxon>
        <taxon>Tylenchoidea</taxon>
        <taxon>Meloidogynidae</taxon>
        <taxon>Meloidogyninae</taxon>
        <taxon>Meloidogyne</taxon>
        <taxon>Meloidogyne incognita group</taxon>
    </lineage>
</organism>
<evidence type="ECO:0000313" key="2">
    <source>
        <dbReference type="Proteomes" id="UP000887563"/>
    </source>
</evidence>
<dbReference type="WBParaSite" id="Minc3s02224g28956">
    <property type="protein sequence ID" value="Minc3s02224g28956"/>
    <property type="gene ID" value="Minc3s02224g28956"/>
</dbReference>